<evidence type="ECO:0000313" key="2">
    <source>
        <dbReference type="Proteomes" id="UP000291269"/>
    </source>
</evidence>
<dbReference type="SUPFAM" id="SSF55315">
    <property type="entry name" value="L30e-like"/>
    <property type="match status" value="1"/>
</dbReference>
<keyword evidence="2" id="KW-1185">Reference proteome</keyword>
<dbReference type="EMBL" id="SDOZ01000004">
    <property type="protein sequence ID" value="RXZ58015.1"/>
    <property type="molecule type" value="Genomic_DNA"/>
</dbReference>
<comment type="caution">
    <text evidence="1">The sequence shown here is derived from an EMBL/GenBank/DDBJ whole genome shotgun (WGS) entry which is preliminary data.</text>
</comment>
<dbReference type="Gene3D" id="3.30.1330.30">
    <property type="match status" value="1"/>
</dbReference>
<evidence type="ECO:0008006" key="3">
    <source>
        <dbReference type="Google" id="ProtNLM"/>
    </source>
</evidence>
<dbReference type="RefSeq" id="WP_129226908.1">
    <property type="nucleotide sequence ID" value="NZ_SDOZ01000004.1"/>
</dbReference>
<dbReference type="AlphaFoldDB" id="A0A4Q2K9Q3"/>
<organism evidence="1 2">
    <name type="scientific">Candidatus Borkfalkia ceftriaxoniphila</name>
    <dbReference type="NCBI Taxonomy" id="2508949"/>
    <lineage>
        <taxon>Bacteria</taxon>
        <taxon>Bacillati</taxon>
        <taxon>Bacillota</taxon>
        <taxon>Clostridia</taxon>
        <taxon>Christensenellales</taxon>
        <taxon>Christensenellaceae</taxon>
        <taxon>Candidatus Borkfalkia</taxon>
    </lineage>
</organism>
<protein>
    <recommendedName>
        <fullName evidence="3">Ribosomal protein L7Ae/L30e/S12e/Gadd45 domain-containing protein</fullName>
    </recommendedName>
</protein>
<dbReference type="Proteomes" id="UP000291269">
    <property type="component" value="Unassembled WGS sequence"/>
</dbReference>
<evidence type="ECO:0000313" key="1">
    <source>
        <dbReference type="EMBL" id="RXZ58015.1"/>
    </source>
</evidence>
<accession>A0A4Q2K9Q3</accession>
<sequence>MQRSKAETYIGFCIKSGKLTCGFNAVALQKKGVFLLILCASASENARGEALKLKRRFNCELLIACGRTLEEITGKPNVKLAAVRDTGLANAILTSGDENFKIYSGGNI</sequence>
<dbReference type="InterPro" id="IPR029064">
    <property type="entry name" value="Ribosomal_eL30-like_sf"/>
</dbReference>
<gene>
    <name evidence="1" type="ORF">ESZ91_10160</name>
</gene>
<reference evidence="1 2" key="1">
    <citation type="journal article" date="2019" name="Gut">
        <title>Antibiotics-induced monodominance of a novel gut bacterial order.</title>
        <authorList>
            <person name="Hildebrand F."/>
            <person name="Moitinho-Silva L."/>
            <person name="Blasche S."/>
            <person name="Jahn M.T."/>
            <person name="Gossmann T.I."/>
            <person name="Heuerta-Cepas J."/>
            <person name="Hercog R."/>
            <person name="Luetge M."/>
            <person name="Bahram M."/>
            <person name="Pryszlak A."/>
            <person name="Alves R.J."/>
            <person name="Waszak S.M."/>
            <person name="Zhu A."/>
            <person name="Ye L."/>
            <person name="Costea P.I."/>
            <person name="Aalvink S."/>
            <person name="Belzer C."/>
            <person name="Forslund S.K."/>
            <person name="Sunagawa S."/>
            <person name="Hentschel U."/>
            <person name="Merten C."/>
            <person name="Patil K.R."/>
            <person name="Benes V."/>
            <person name="Bork P."/>
        </authorList>
    </citation>
    <scope>NUCLEOTIDE SEQUENCE [LARGE SCALE GENOMIC DNA]</scope>
    <source>
        <strain evidence="1 2">HDS1380</strain>
    </source>
</reference>
<proteinExistence type="predicted"/>
<name>A0A4Q2K9Q3_9FIRM</name>